<sequence length="496" mass="52584">MTATGTAQAPANGGFRDRVRTAVAWRWGSQVLAQVITWTTTIVVVRLLAPADYGLFAMTQAVLVALNFLNGYGFATSLIQAEQVTERRISQVYGMLILANGALAMLQFLAAPLAAEHYGQAAVADMLKVQALVFLTTPFIAVPSALLARQLRFRGQAVVNLACAFGGAATALALAALGYGVWALVWAPIVVFGIRAVGLTIAAGQRIRPTFDFRGSRDILTFGSALMLSQLFWVVQSQSDIFIAGRSFTAHELGLYSEALFVALILTGRFLPPLNEVAFPAYAELAKQGKPIGGAFVSGAQMIILVTAPLYIGLSLTAGPLVETVFGPKWLEMIPILSGLALAMPAMALQIVCSPATNALGNPRPYLYSNMAGAVIMPACFLIGASAGAPGLVASWQVAAPLLLAFTLTMTLPKIGVRPIDLAKAMLPAIVGCGLMALAVIALDRMIGPFPAFARLALLSAFGGTVYAITLWLFWPEVVRRNWEMIVRSRARGTGN</sequence>
<reference evidence="8 9" key="1">
    <citation type="submission" date="2021-05" db="EMBL/GenBank/DDBJ databases">
        <title>Croceibacterium sp. LX-88 genome sequence.</title>
        <authorList>
            <person name="Luo X."/>
        </authorList>
    </citation>
    <scope>NUCLEOTIDE SEQUENCE [LARGE SCALE GENOMIC DNA]</scope>
    <source>
        <strain evidence="8 9">LX-88</strain>
    </source>
</reference>
<feature type="transmembrane region" description="Helical" evidence="7">
    <location>
        <begin position="183"/>
        <end position="203"/>
    </location>
</feature>
<feature type="transmembrane region" description="Helical" evidence="7">
    <location>
        <begin position="55"/>
        <end position="80"/>
    </location>
</feature>
<evidence type="ECO:0000256" key="3">
    <source>
        <dbReference type="ARBA" id="ARBA00022475"/>
    </source>
</evidence>
<feature type="transmembrane region" description="Helical" evidence="7">
    <location>
        <begin position="334"/>
        <end position="353"/>
    </location>
</feature>
<feature type="transmembrane region" description="Helical" evidence="7">
    <location>
        <begin position="365"/>
        <end position="387"/>
    </location>
</feature>
<accession>A0ABS5W5M2</accession>
<feature type="transmembrane region" description="Helical" evidence="7">
    <location>
        <begin position="31"/>
        <end position="49"/>
    </location>
</feature>
<feature type="transmembrane region" description="Helical" evidence="7">
    <location>
        <begin position="453"/>
        <end position="475"/>
    </location>
</feature>
<feature type="transmembrane region" description="Helical" evidence="7">
    <location>
        <begin position="425"/>
        <end position="447"/>
    </location>
</feature>
<keyword evidence="4 7" id="KW-0812">Transmembrane</keyword>
<evidence type="ECO:0000256" key="5">
    <source>
        <dbReference type="ARBA" id="ARBA00022989"/>
    </source>
</evidence>
<keyword evidence="3" id="KW-1003">Cell membrane</keyword>
<organism evidence="8 9">
    <name type="scientific">Croceibacterium selenioxidans</name>
    <dbReference type="NCBI Taxonomy" id="2838833"/>
    <lineage>
        <taxon>Bacteria</taxon>
        <taxon>Pseudomonadati</taxon>
        <taxon>Pseudomonadota</taxon>
        <taxon>Alphaproteobacteria</taxon>
        <taxon>Sphingomonadales</taxon>
        <taxon>Erythrobacteraceae</taxon>
        <taxon>Croceibacterium</taxon>
    </lineage>
</organism>
<feature type="transmembrane region" description="Helical" evidence="7">
    <location>
        <begin position="127"/>
        <end position="146"/>
    </location>
</feature>
<evidence type="ECO:0000313" key="8">
    <source>
        <dbReference type="EMBL" id="MBT2135051.1"/>
    </source>
</evidence>
<dbReference type="Proteomes" id="UP000811255">
    <property type="component" value="Unassembled WGS sequence"/>
</dbReference>
<dbReference type="PANTHER" id="PTHR30250:SF10">
    <property type="entry name" value="LIPOPOLYSACCHARIDE BIOSYNTHESIS PROTEIN WZXC"/>
    <property type="match status" value="1"/>
</dbReference>
<keyword evidence="5 7" id="KW-1133">Transmembrane helix</keyword>
<dbReference type="PANTHER" id="PTHR30250">
    <property type="entry name" value="PST FAMILY PREDICTED COLANIC ACID TRANSPORTER"/>
    <property type="match status" value="1"/>
</dbReference>
<comment type="subcellular location">
    <subcellularLocation>
        <location evidence="1">Cell membrane</location>
        <topology evidence="1">Multi-pass membrane protein</topology>
    </subcellularLocation>
</comment>
<evidence type="ECO:0000256" key="6">
    <source>
        <dbReference type="ARBA" id="ARBA00023136"/>
    </source>
</evidence>
<evidence type="ECO:0000256" key="4">
    <source>
        <dbReference type="ARBA" id="ARBA00022692"/>
    </source>
</evidence>
<comment type="caution">
    <text evidence="8">The sequence shown here is derived from an EMBL/GenBank/DDBJ whole genome shotgun (WGS) entry which is preliminary data.</text>
</comment>
<keyword evidence="6 7" id="KW-0472">Membrane</keyword>
<dbReference type="EMBL" id="JAHFVK010000002">
    <property type="protein sequence ID" value="MBT2135051.1"/>
    <property type="molecule type" value="Genomic_DNA"/>
</dbReference>
<feature type="transmembrane region" description="Helical" evidence="7">
    <location>
        <begin position="158"/>
        <end position="177"/>
    </location>
</feature>
<evidence type="ECO:0000256" key="1">
    <source>
        <dbReference type="ARBA" id="ARBA00004651"/>
    </source>
</evidence>
<feature type="transmembrane region" description="Helical" evidence="7">
    <location>
        <begin position="393"/>
        <end position="413"/>
    </location>
</feature>
<keyword evidence="9" id="KW-1185">Reference proteome</keyword>
<name>A0ABS5W5M2_9SPHN</name>
<feature type="transmembrane region" description="Helical" evidence="7">
    <location>
        <begin position="92"/>
        <end position="115"/>
    </location>
</feature>
<evidence type="ECO:0000256" key="2">
    <source>
        <dbReference type="ARBA" id="ARBA00007430"/>
    </source>
</evidence>
<feature type="transmembrane region" description="Helical" evidence="7">
    <location>
        <begin position="292"/>
        <end position="314"/>
    </location>
</feature>
<dbReference type="InterPro" id="IPR050833">
    <property type="entry name" value="Poly_Biosynth_Transport"/>
</dbReference>
<evidence type="ECO:0000256" key="7">
    <source>
        <dbReference type="SAM" id="Phobius"/>
    </source>
</evidence>
<dbReference type="RefSeq" id="WP_214536640.1">
    <property type="nucleotide sequence ID" value="NZ_JAHFVK010000002.1"/>
</dbReference>
<dbReference type="Pfam" id="PF13440">
    <property type="entry name" value="Polysacc_synt_3"/>
    <property type="match status" value="1"/>
</dbReference>
<protein>
    <submittedName>
        <fullName evidence="8">Lipopolysaccharide biosynthesis protein</fullName>
    </submittedName>
</protein>
<evidence type="ECO:0000313" key="9">
    <source>
        <dbReference type="Proteomes" id="UP000811255"/>
    </source>
</evidence>
<comment type="similarity">
    <text evidence="2">Belongs to the polysaccharide synthase family.</text>
</comment>
<proteinExistence type="inferred from homology"/>
<dbReference type="CDD" id="cd13127">
    <property type="entry name" value="MATE_tuaB_like"/>
    <property type="match status" value="1"/>
</dbReference>
<gene>
    <name evidence="8" type="ORF">KK137_11995</name>
</gene>